<feature type="region of interest" description="Disordered" evidence="1">
    <location>
        <begin position="142"/>
        <end position="195"/>
    </location>
</feature>
<name>A0A444CC01_ENSVE</name>
<protein>
    <submittedName>
        <fullName evidence="2">Uncharacterized protein</fullName>
    </submittedName>
</protein>
<feature type="region of interest" description="Disordered" evidence="1">
    <location>
        <begin position="1"/>
        <end position="110"/>
    </location>
</feature>
<reference evidence="2" key="1">
    <citation type="journal article" date="2018" name="Data Brief">
        <title>Genome sequence data from 17 accessions of Ensete ventricosum, a staple food crop for millions in Ethiopia.</title>
        <authorList>
            <person name="Yemataw Z."/>
            <person name="Muzemil S."/>
            <person name="Ambachew D."/>
            <person name="Tripathi L."/>
            <person name="Tesfaye K."/>
            <person name="Chala A."/>
            <person name="Farbos A."/>
            <person name="O'Neill P."/>
            <person name="Moore K."/>
            <person name="Grant M."/>
            <person name="Studholme D.J."/>
        </authorList>
    </citation>
    <scope>NUCLEOTIDE SEQUENCE [LARGE SCALE GENOMIC DNA]</scope>
    <source>
        <tissue evidence="2">Leaf</tissue>
    </source>
</reference>
<dbReference type="EMBL" id="KV875885">
    <property type="protein sequence ID" value="RZR73331.1"/>
    <property type="molecule type" value="Genomic_DNA"/>
</dbReference>
<gene>
    <name evidence="2" type="ORF">BHM03_00022805</name>
</gene>
<proteinExistence type="predicted"/>
<dbReference type="AlphaFoldDB" id="A0A444CC01"/>
<dbReference type="Proteomes" id="UP000290560">
    <property type="component" value="Unassembled WGS sequence"/>
</dbReference>
<feature type="compositionally biased region" description="Polar residues" evidence="1">
    <location>
        <begin position="86"/>
        <end position="97"/>
    </location>
</feature>
<accession>A0A444CC01</accession>
<sequence length="213" mass="22396">MIRKVEPAAAEGEQLLPAVKEPAAAGEGSSAVKQPAEAAGKKPAEDPTGTEERGEEATTLPTPVSPIAEVAVALSTPDLPQDRTEPITNRSASTTVSRPRGRPAPRGEEAAALPCLKSPIGEAIVILPRLETSIAEATVVLPGRNSPQNDRRGEITQGSNRPPLPARRSVTKEAVVPTADRKRKQSTSASRARAQVKKLELCLGRSATVYSHD</sequence>
<evidence type="ECO:0000313" key="2">
    <source>
        <dbReference type="EMBL" id="RZR73331.1"/>
    </source>
</evidence>
<organism evidence="2">
    <name type="scientific">Ensete ventricosum</name>
    <name type="common">Abyssinian banana</name>
    <name type="synonym">Musa ensete</name>
    <dbReference type="NCBI Taxonomy" id="4639"/>
    <lineage>
        <taxon>Eukaryota</taxon>
        <taxon>Viridiplantae</taxon>
        <taxon>Streptophyta</taxon>
        <taxon>Embryophyta</taxon>
        <taxon>Tracheophyta</taxon>
        <taxon>Spermatophyta</taxon>
        <taxon>Magnoliopsida</taxon>
        <taxon>Liliopsida</taxon>
        <taxon>Zingiberales</taxon>
        <taxon>Musaceae</taxon>
        <taxon>Ensete</taxon>
    </lineage>
</organism>
<feature type="compositionally biased region" description="Basic and acidic residues" evidence="1">
    <location>
        <begin position="39"/>
        <end position="56"/>
    </location>
</feature>
<evidence type="ECO:0000256" key="1">
    <source>
        <dbReference type="SAM" id="MobiDB-lite"/>
    </source>
</evidence>